<name>A0ABD5SXW6_9EURY</name>
<dbReference type="EMBL" id="JBHSWT010000001">
    <property type="protein sequence ID" value="MFC6769924.1"/>
    <property type="molecule type" value="Genomic_DNA"/>
</dbReference>
<gene>
    <name evidence="2" type="ORF">ACFQDD_00030</name>
</gene>
<proteinExistence type="predicted"/>
<feature type="domain" description="Glucosamine inositolphosphorylceramide transferase 1 N-terminal" evidence="1">
    <location>
        <begin position="30"/>
        <end position="279"/>
    </location>
</feature>
<dbReference type="AlphaFoldDB" id="A0ABD5SXW6"/>
<evidence type="ECO:0000313" key="2">
    <source>
        <dbReference type="EMBL" id="MFC6769924.1"/>
    </source>
</evidence>
<dbReference type="Proteomes" id="UP001596274">
    <property type="component" value="Unassembled WGS sequence"/>
</dbReference>
<comment type="caution">
    <text evidence="2">The sequence shown here is derived from an EMBL/GenBank/DDBJ whole genome shotgun (WGS) entry which is preliminary data.</text>
</comment>
<protein>
    <recommendedName>
        <fullName evidence="1">Glucosamine inositolphosphorylceramide transferase 1 N-terminal domain-containing protein</fullName>
    </recommendedName>
</protein>
<dbReference type="InterPro" id="IPR056442">
    <property type="entry name" value="GINT1_N"/>
</dbReference>
<dbReference type="Pfam" id="PF24793">
    <property type="entry name" value="GINT1_N"/>
    <property type="match status" value="1"/>
</dbReference>
<keyword evidence="3" id="KW-1185">Reference proteome</keyword>
<evidence type="ECO:0000259" key="1">
    <source>
        <dbReference type="Pfam" id="PF24793"/>
    </source>
</evidence>
<sequence length="324" mass="37242">MNTERQLRDDEISDEGLFTGTARLKPHPEAANPVLTRDDITDASATFVADPFVVYNRGVYDMFFEIKDSGGEVYIGHAFSEDGLKYEYNQTVLAPEVAQHTYPHVFRYDGEWIMVPSPGANVNGQFRVYVADDYPTEWRLVATPIPDRVRQDPTPILWDGTWYLIYQDTDSMDIVLAYADSLTDSGWQTHPASPIFRNDRDAIEQCSIGGAEMVPSGRPVYHDDSVDIFYRSHINTELYQYRITELSTERFKQQEVGERPVFAKIDRQQWNRRFMHTLNPVYPWRCSDDIIAVDGLEADNYRYSIGIYTTDTSIDSPNSAQQNQ</sequence>
<accession>A0ABD5SXW6</accession>
<reference evidence="2 3" key="1">
    <citation type="journal article" date="2019" name="Int. J. Syst. Evol. Microbiol.">
        <title>The Global Catalogue of Microorganisms (GCM) 10K type strain sequencing project: providing services to taxonomists for standard genome sequencing and annotation.</title>
        <authorList>
            <consortium name="The Broad Institute Genomics Platform"/>
            <consortium name="The Broad Institute Genome Sequencing Center for Infectious Disease"/>
            <person name="Wu L."/>
            <person name="Ma J."/>
        </authorList>
    </citation>
    <scope>NUCLEOTIDE SEQUENCE [LARGE SCALE GENOMIC DNA]</scope>
    <source>
        <strain evidence="2 3">PJ61</strain>
    </source>
</reference>
<dbReference type="SUPFAM" id="SSF75005">
    <property type="entry name" value="Arabinanase/levansucrase/invertase"/>
    <property type="match status" value="1"/>
</dbReference>
<evidence type="ECO:0000313" key="3">
    <source>
        <dbReference type="Proteomes" id="UP001596274"/>
    </source>
</evidence>
<dbReference type="Gene3D" id="2.115.10.20">
    <property type="entry name" value="Glycosyl hydrolase domain, family 43"/>
    <property type="match status" value="1"/>
</dbReference>
<dbReference type="InterPro" id="IPR023296">
    <property type="entry name" value="Glyco_hydro_beta-prop_sf"/>
</dbReference>
<organism evidence="2 3">
    <name type="scientific">Halorubrum pallidum</name>
    <dbReference type="NCBI Taxonomy" id="1526114"/>
    <lineage>
        <taxon>Archaea</taxon>
        <taxon>Methanobacteriati</taxon>
        <taxon>Methanobacteriota</taxon>
        <taxon>Stenosarchaea group</taxon>
        <taxon>Halobacteria</taxon>
        <taxon>Halobacteriales</taxon>
        <taxon>Haloferacaceae</taxon>
        <taxon>Halorubrum</taxon>
    </lineage>
</organism>